<dbReference type="RefSeq" id="WP_190401896.1">
    <property type="nucleotide sequence ID" value="NZ_JACJQB010000002.1"/>
</dbReference>
<dbReference type="SMART" id="SM00387">
    <property type="entry name" value="HATPase_c"/>
    <property type="match status" value="1"/>
</dbReference>
<evidence type="ECO:0000256" key="8">
    <source>
        <dbReference type="SAM" id="Coils"/>
    </source>
</evidence>
<dbReference type="InterPro" id="IPR001610">
    <property type="entry name" value="PAC"/>
</dbReference>
<dbReference type="Pfam" id="PF02518">
    <property type="entry name" value="HATPase_c"/>
    <property type="match status" value="1"/>
</dbReference>
<evidence type="ECO:0000256" key="6">
    <source>
        <dbReference type="ARBA" id="ARBA00023012"/>
    </source>
</evidence>
<dbReference type="Pfam" id="PF08448">
    <property type="entry name" value="PAS_4"/>
    <property type="match status" value="1"/>
</dbReference>
<evidence type="ECO:0000259" key="10">
    <source>
        <dbReference type="PROSITE" id="PS50110"/>
    </source>
</evidence>
<dbReference type="InterPro" id="IPR004358">
    <property type="entry name" value="Sig_transdc_His_kin-like_C"/>
</dbReference>
<dbReference type="CDD" id="cd00082">
    <property type="entry name" value="HisKA"/>
    <property type="match status" value="1"/>
</dbReference>
<keyword evidence="4" id="KW-0808">Transferase</keyword>
<dbReference type="InterPro" id="IPR036097">
    <property type="entry name" value="HisK_dim/P_sf"/>
</dbReference>
<dbReference type="SMART" id="SM00388">
    <property type="entry name" value="HisKA"/>
    <property type="match status" value="1"/>
</dbReference>
<evidence type="ECO:0000259" key="9">
    <source>
        <dbReference type="PROSITE" id="PS50109"/>
    </source>
</evidence>
<dbReference type="SMART" id="SM00091">
    <property type="entry name" value="PAS"/>
    <property type="match status" value="2"/>
</dbReference>
<feature type="domain" description="Response regulatory" evidence="10">
    <location>
        <begin position="701"/>
        <end position="817"/>
    </location>
</feature>
<dbReference type="InterPro" id="IPR035965">
    <property type="entry name" value="PAS-like_dom_sf"/>
</dbReference>
<keyword evidence="5" id="KW-0418">Kinase</keyword>
<gene>
    <name evidence="12" type="ORF">H6F41_02545</name>
</gene>
<evidence type="ECO:0000256" key="7">
    <source>
        <dbReference type="PROSITE-ProRule" id="PRU00169"/>
    </source>
</evidence>
<dbReference type="CDD" id="cd17546">
    <property type="entry name" value="REC_hyHK_CKI1_RcsC-like"/>
    <property type="match status" value="1"/>
</dbReference>
<dbReference type="Gene3D" id="1.10.287.130">
    <property type="match status" value="1"/>
</dbReference>
<dbReference type="InterPro" id="IPR013655">
    <property type="entry name" value="PAS_fold_3"/>
</dbReference>
<dbReference type="NCBIfam" id="TIGR00229">
    <property type="entry name" value="sensory_box"/>
    <property type="match status" value="1"/>
</dbReference>
<dbReference type="CDD" id="cd00130">
    <property type="entry name" value="PAS"/>
    <property type="match status" value="1"/>
</dbReference>
<feature type="coiled-coil region" evidence="8">
    <location>
        <begin position="269"/>
        <end position="303"/>
    </location>
</feature>
<dbReference type="Pfam" id="PF00512">
    <property type="entry name" value="HisKA"/>
    <property type="match status" value="1"/>
</dbReference>
<organism evidence="12 13">
    <name type="scientific">Pseudanabaena mucicola FACHB-723</name>
    <dbReference type="NCBI Taxonomy" id="2692860"/>
    <lineage>
        <taxon>Bacteria</taxon>
        <taxon>Bacillati</taxon>
        <taxon>Cyanobacteriota</taxon>
        <taxon>Cyanophyceae</taxon>
        <taxon>Pseudanabaenales</taxon>
        <taxon>Pseudanabaenaceae</taxon>
        <taxon>Pseudanabaena</taxon>
    </lineage>
</organism>
<protein>
    <recommendedName>
        <fullName evidence="2">histidine kinase</fullName>
        <ecNumber evidence="2">2.7.13.3</ecNumber>
    </recommendedName>
</protein>
<dbReference type="SUPFAM" id="SSF55874">
    <property type="entry name" value="ATPase domain of HSP90 chaperone/DNA topoisomerase II/histidine kinase"/>
    <property type="match status" value="1"/>
</dbReference>
<dbReference type="CDD" id="cd00156">
    <property type="entry name" value="REC"/>
    <property type="match status" value="1"/>
</dbReference>
<dbReference type="Gene3D" id="3.40.50.2300">
    <property type="match status" value="2"/>
</dbReference>
<feature type="domain" description="Histidine kinase" evidence="9">
    <location>
        <begin position="441"/>
        <end position="669"/>
    </location>
</feature>
<keyword evidence="13" id="KW-1185">Reference proteome</keyword>
<dbReference type="InterPro" id="IPR003594">
    <property type="entry name" value="HATPase_dom"/>
</dbReference>
<evidence type="ECO:0000256" key="5">
    <source>
        <dbReference type="ARBA" id="ARBA00022777"/>
    </source>
</evidence>
<dbReference type="SMART" id="SM00448">
    <property type="entry name" value="REC"/>
    <property type="match status" value="2"/>
</dbReference>
<feature type="domain" description="Response regulatory" evidence="10">
    <location>
        <begin position="17"/>
        <end position="133"/>
    </location>
</feature>
<dbReference type="InterPro" id="IPR003661">
    <property type="entry name" value="HisK_dim/P_dom"/>
</dbReference>
<dbReference type="Proteomes" id="UP000642094">
    <property type="component" value="Unassembled WGS sequence"/>
</dbReference>
<dbReference type="CDD" id="cd16922">
    <property type="entry name" value="HATPase_EvgS-ArcB-TorS-like"/>
    <property type="match status" value="1"/>
</dbReference>
<dbReference type="Pfam" id="PF00072">
    <property type="entry name" value="Response_reg"/>
    <property type="match status" value="2"/>
</dbReference>
<dbReference type="InterPro" id="IPR013656">
    <property type="entry name" value="PAS_4"/>
</dbReference>
<dbReference type="InterPro" id="IPR000014">
    <property type="entry name" value="PAS"/>
</dbReference>
<feature type="domain" description="PAC" evidence="11">
    <location>
        <begin position="228"/>
        <end position="281"/>
    </location>
</feature>
<dbReference type="InterPro" id="IPR005467">
    <property type="entry name" value="His_kinase_dom"/>
</dbReference>
<evidence type="ECO:0000256" key="3">
    <source>
        <dbReference type="ARBA" id="ARBA00022553"/>
    </source>
</evidence>
<feature type="modified residue" description="4-aspartylphosphate" evidence="7">
    <location>
        <position position="750"/>
    </location>
</feature>
<dbReference type="PROSITE" id="PS50110">
    <property type="entry name" value="RESPONSE_REGULATORY"/>
    <property type="match status" value="2"/>
</dbReference>
<accession>A0ABR7ZUR6</accession>
<dbReference type="EMBL" id="JACJQB010000002">
    <property type="protein sequence ID" value="MBD2187021.1"/>
    <property type="molecule type" value="Genomic_DNA"/>
</dbReference>
<evidence type="ECO:0000256" key="2">
    <source>
        <dbReference type="ARBA" id="ARBA00012438"/>
    </source>
</evidence>
<dbReference type="SUPFAM" id="SSF47384">
    <property type="entry name" value="Homodimeric domain of signal transducing histidine kinase"/>
    <property type="match status" value="1"/>
</dbReference>
<dbReference type="Gene3D" id="3.30.450.20">
    <property type="entry name" value="PAS domain"/>
    <property type="match status" value="2"/>
</dbReference>
<dbReference type="PROSITE" id="PS50109">
    <property type="entry name" value="HIS_KIN"/>
    <property type="match status" value="1"/>
</dbReference>
<dbReference type="Pfam" id="PF08447">
    <property type="entry name" value="PAS_3"/>
    <property type="match status" value="1"/>
</dbReference>
<comment type="caution">
    <text evidence="12">The sequence shown here is derived from an EMBL/GenBank/DDBJ whole genome shotgun (WGS) entry which is preliminary data.</text>
</comment>
<evidence type="ECO:0000259" key="11">
    <source>
        <dbReference type="PROSITE" id="PS50113"/>
    </source>
</evidence>
<dbReference type="SUPFAM" id="SSF55785">
    <property type="entry name" value="PYP-like sensor domain (PAS domain)"/>
    <property type="match status" value="2"/>
</dbReference>
<dbReference type="InterPro" id="IPR001789">
    <property type="entry name" value="Sig_transdc_resp-reg_receiver"/>
</dbReference>
<keyword evidence="8" id="KW-0175">Coiled coil</keyword>
<keyword evidence="6" id="KW-0902">Two-component regulatory system</keyword>
<dbReference type="SMART" id="SM00086">
    <property type="entry name" value="PAC"/>
    <property type="match status" value="1"/>
</dbReference>
<keyword evidence="3 7" id="KW-0597">Phosphoprotein</keyword>
<evidence type="ECO:0000256" key="1">
    <source>
        <dbReference type="ARBA" id="ARBA00000085"/>
    </source>
</evidence>
<dbReference type="PROSITE" id="PS50113">
    <property type="entry name" value="PAC"/>
    <property type="match status" value="1"/>
</dbReference>
<dbReference type="Gene3D" id="3.30.565.10">
    <property type="entry name" value="Histidine kinase-like ATPase, C-terminal domain"/>
    <property type="match status" value="1"/>
</dbReference>
<sequence length="821" mass="92107">MNEQLSALDTNSDNQIKILSIEDSEDDALLVLRELRQSGMQILWERVEGSEDLQAALNRQTWDVVISDYHLPHFNAPAALKVVQAHDPMLPFVVVSGTIGETAAVKLMKAGANDYVAKANLTRLPEVIRREVREAKIRLERQQAQIELNLVKERLQLAIAGSGIGLWDWEVQTGGLMVNEQWATMIGYHPAELEPINFDTWQSHVHPEDLIKATAALETHFRQEIDNYECELRMLHKSGNWIWIFCQGRVIERSESGKPLRMLGTNLNINDRKQANQALEQLNHELETRVEQRTKELQTSEERTRATLLALPDLVFRVDCQGTYLDFLASPQGLNLVDPQQVIGKRMYEVVIEGTEKEYINRKYEALHRAITTQTVQIYEHQIQLGDRIHYEEVRVSPCGNDEAVFFIRDISGRKQAEVQLQQTYQELAQATRLKDEFLANMSHELRTPLNAILGMTEGLQEQVFGTICDRQLKALQNIESSGSHLLSLINDILDVAKISAGRVELEYSSTSLQVLCKLPLTLAKQQASQKNIHIHTQIPHNLPDLNIDERRIRQVLINLLNNAVKFTPEGGHITLAITQVTHLKTEKSTQEYVRISITDTGIGISPENLTKLFQPFSQIDSALNRKYQGTGLGLALVKSLVEMHGGMVSVTSELGVGSCFSIMLPCTEISSPSAILNPSELNPNYLDPSTSSPDALISPLILLVEDNESNIITFSSYLTAKGYHLITANNGLDAIAIIQTEHPDLILMDIQMPHMDGIEAMQLIRQNPQFTDTPIIAITGLAMAGDRERCIAAGANDYLTKPVKLKELVTTIQKFLSCNK</sequence>
<name>A0ABR7ZUR6_9CYAN</name>
<evidence type="ECO:0000313" key="12">
    <source>
        <dbReference type="EMBL" id="MBD2187021.1"/>
    </source>
</evidence>
<comment type="catalytic activity">
    <reaction evidence="1">
        <text>ATP + protein L-histidine = ADP + protein N-phospho-L-histidine.</text>
        <dbReference type="EC" id="2.7.13.3"/>
    </reaction>
</comment>
<dbReference type="InterPro" id="IPR036890">
    <property type="entry name" value="HATPase_C_sf"/>
</dbReference>
<dbReference type="PRINTS" id="PR00344">
    <property type="entry name" value="BCTRLSENSOR"/>
</dbReference>
<feature type="modified residue" description="4-aspartylphosphate" evidence="7">
    <location>
        <position position="68"/>
    </location>
</feature>
<dbReference type="PANTHER" id="PTHR43047">
    <property type="entry name" value="TWO-COMPONENT HISTIDINE PROTEIN KINASE"/>
    <property type="match status" value="1"/>
</dbReference>
<reference evidence="12 13" key="1">
    <citation type="journal article" date="2020" name="ISME J.">
        <title>Comparative genomics reveals insights into cyanobacterial evolution and habitat adaptation.</title>
        <authorList>
            <person name="Chen M.Y."/>
            <person name="Teng W.K."/>
            <person name="Zhao L."/>
            <person name="Hu C.X."/>
            <person name="Zhou Y.K."/>
            <person name="Han B.P."/>
            <person name="Song L.R."/>
            <person name="Shu W.S."/>
        </authorList>
    </citation>
    <scope>NUCLEOTIDE SEQUENCE [LARGE SCALE GENOMIC DNA]</scope>
    <source>
        <strain evidence="12 13">FACHB-723</strain>
    </source>
</reference>
<evidence type="ECO:0000313" key="13">
    <source>
        <dbReference type="Proteomes" id="UP000642094"/>
    </source>
</evidence>
<dbReference type="InterPro" id="IPR011006">
    <property type="entry name" value="CheY-like_superfamily"/>
</dbReference>
<evidence type="ECO:0000256" key="4">
    <source>
        <dbReference type="ARBA" id="ARBA00022679"/>
    </source>
</evidence>
<dbReference type="PANTHER" id="PTHR43047:SF63">
    <property type="entry name" value="HISTIDINE KINASE"/>
    <property type="match status" value="1"/>
</dbReference>
<dbReference type="EC" id="2.7.13.3" evidence="2"/>
<dbReference type="InterPro" id="IPR000700">
    <property type="entry name" value="PAS-assoc_C"/>
</dbReference>
<dbReference type="SUPFAM" id="SSF52172">
    <property type="entry name" value="CheY-like"/>
    <property type="match status" value="2"/>
</dbReference>
<proteinExistence type="predicted"/>